<keyword evidence="3" id="KW-1185">Reference proteome</keyword>
<reference evidence="2" key="1">
    <citation type="journal article" date="2021" name="Mol. Ecol. Resour.">
        <title>Phylogenomic analyses of the genus Drosophila reveals genomic signals of climate adaptation.</title>
        <authorList>
            <person name="Li F."/>
            <person name="Rane R.V."/>
            <person name="Luria V."/>
            <person name="Xiong Z."/>
            <person name="Chen J."/>
            <person name="Li Z."/>
            <person name="Catullo R.A."/>
            <person name="Griffin P.C."/>
            <person name="Schiffer M."/>
            <person name="Pearce S."/>
            <person name="Lee S.F."/>
            <person name="McElroy K."/>
            <person name="Stocker A."/>
            <person name="Shirriffs J."/>
            <person name="Cockerell F."/>
            <person name="Coppin C."/>
            <person name="Sgro C.M."/>
            <person name="Karger A."/>
            <person name="Cain J.W."/>
            <person name="Weber J.A."/>
            <person name="Santpere G."/>
            <person name="Kirschner M.W."/>
            <person name="Hoffmann A.A."/>
            <person name="Oakeshott J.G."/>
            <person name="Zhang G."/>
        </authorList>
    </citation>
    <scope>NUCLEOTIDE SEQUENCE</scope>
    <source>
        <strain evidence="2">BGI-SZ-2011g</strain>
    </source>
</reference>
<evidence type="ECO:0000313" key="2">
    <source>
        <dbReference type="EMBL" id="KAH8376575.1"/>
    </source>
</evidence>
<name>A0AAD4PLH2_9MUSC</name>
<gene>
    <name evidence="2" type="ORF">KR093_000142</name>
</gene>
<protein>
    <submittedName>
        <fullName evidence="2">Uncharacterized protein</fullName>
    </submittedName>
</protein>
<feature type="compositionally biased region" description="Acidic residues" evidence="1">
    <location>
        <begin position="87"/>
        <end position="120"/>
    </location>
</feature>
<comment type="caution">
    <text evidence="2">The sequence shown here is derived from an EMBL/GenBank/DDBJ whole genome shotgun (WGS) entry which is preliminary data.</text>
</comment>
<dbReference type="AlphaFoldDB" id="A0AAD4PLH2"/>
<feature type="compositionally biased region" description="Polar residues" evidence="1">
    <location>
        <begin position="1"/>
        <end position="12"/>
    </location>
</feature>
<organism evidence="2 3">
    <name type="scientific">Drosophila rubida</name>
    <dbReference type="NCBI Taxonomy" id="30044"/>
    <lineage>
        <taxon>Eukaryota</taxon>
        <taxon>Metazoa</taxon>
        <taxon>Ecdysozoa</taxon>
        <taxon>Arthropoda</taxon>
        <taxon>Hexapoda</taxon>
        <taxon>Insecta</taxon>
        <taxon>Pterygota</taxon>
        <taxon>Neoptera</taxon>
        <taxon>Endopterygota</taxon>
        <taxon>Diptera</taxon>
        <taxon>Brachycera</taxon>
        <taxon>Muscomorpha</taxon>
        <taxon>Ephydroidea</taxon>
        <taxon>Drosophilidae</taxon>
        <taxon>Drosophila</taxon>
    </lineage>
</organism>
<feature type="compositionally biased region" description="Low complexity" evidence="1">
    <location>
        <begin position="69"/>
        <end position="84"/>
    </location>
</feature>
<feature type="compositionally biased region" description="Acidic residues" evidence="1">
    <location>
        <begin position="14"/>
        <end position="30"/>
    </location>
</feature>
<feature type="compositionally biased region" description="Polar residues" evidence="1">
    <location>
        <begin position="124"/>
        <end position="137"/>
    </location>
</feature>
<sequence length="262" mass="29176">MRSRTELVTTTFDLDSDEEDYSPDDDDSEEDWRPNNTNKKPQPKQGEAGGARKRKSAVATASKAKRRALAAAAAAAAAAVAAAKVSDDDDFESADDFLDGDGDEEEDELETEPSDEDEIDMPAASTSATTKRPQSSLPPKKQFVKLSQLDLLINKRELCDKDWLQNARLCLWRKDEQTKLLQKYLRVKTTQDAEQQLLFTSSSVYSSWDEQHIGDFVAVKVNCLDPNNRRIQLADIEAIKKLSMELQADQDASDNKDAEAEA</sequence>
<accession>A0AAD4PLH2</accession>
<proteinExistence type="predicted"/>
<evidence type="ECO:0000313" key="3">
    <source>
        <dbReference type="Proteomes" id="UP001200034"/>
    </source>
</evidence>
<evidence type="ECO:0000256" key="1">
    <source>
        <dbReference type="SAM" id="MobiDB-lite"/>
    </source>
</evidence>
<dbReference type="EMBL" id="JAJJHW010001127">
    <property type="protein sequence ID" value="KAH8376575.1"/>
    <property type="molecule type" value="Genomic_DNA"/>
</dbReference>
<dbReference type="Proteomes" id="UP001200034">
    <property type="component" value="Unassembled WGS sequence"/>
</dbReference>
<feature type="region of interest" description="Disordered" evidence="1">
    <location>
        <begin position="1"/>
        <end position="139"/>
    </location>
</feature>